<gene>
    <name evidence="1" type="ORF">POPTR_017G031150v4</name>
</gene>
<evidence type="ECO:0000313" key="1">
    <source>
        <dbReference type="EMBL" id="KAI9379027.1"/>
    </source>
</evidence>
<name>A0ACC0RQ33_POPTR</name>
<dbReference type="Proteomes" id="UP000006729">
    <property type="component" value="Chromosome 17"/>
</dbReference>
<proteinExistence type="predicted"/>
<evidence type="ECO:0000313" key="2">
    <source>
        <dbReference type="Proteomes" id="UP000006729"/>
    </source>
</evidence>
<organism evidence="1 2">
    <name type="scientific">Populus trichocarpa</name>
    <name type="common">Western balsam poplar</name>
    <name type="synonym">Populus balsamifera subsp. trichocarpa</name>
    <dbReference type="NCBI Taxonomy" id="3694"/>
    <lineage>
        <taxon>Eukaryota</taxon>
        <taxon>Viridiplantae</taxon>
        <taxon>Streptophyta</taxon>
        <taxon>Embryophyta</taxon>
        <taxon>Tracheophyta</taxon>
        <taxon>Spermatophyta</taxon>
        <taxon>Magnoliopsida</taxon>
        <taxon>eudicotyledons</taxon>
        <taxon>Gunneridae</taxon>
        <taxon>Pentapetalae</taxon>
        <taxon>rosids</taxon>
        <taxon>fabids</taxon>
        <taxon>Malpighiales</taxon>
        <taxon>Salicaceae</taxon>
        <taxon>Saliceae</taxon>
        <taxon>Populus</taxon>
    </lineage>
</organism>
<protein>
    <submittedName>
        <fullName evidence="1">Uncharacterized protein</fullName>
    </submittedName>
</protein>
<keyword evidence="2" id="KW-1185">Reference proteome</keyword>
<reference evidence="1 2" key="1">
    <citation type="journal article" date="2006" name="Science">
        <title>The genome of black cottonwood, Populus trichocarpa (Torr. &amp; Gray).</title>
        <authorList>
            <person name="Tuskan G.A."/>
            <person name="Difazio S."/>
            <person name="Jansson S."/>
            <person name="Bohlmann J."/>
            <person name="Grigoriev I."/>
            <person name="Hellsten U."/>
            <person name="Putnam N."/>
            <person name="Ralph S."/>
            <person name="Rombauts S."/>
            <person name="Salamov A."/>
            <person name="Schein J."/>
            <person name="Sterck L."/>
            <person name="Aerts A."/>
            <person name="Bhalerao R.R."/>
            <person name="Bhalerao R.P."/>
            <person name="Blaudez D."/>
            <person name="Boerjan W."/>
            <person name="Brun A."/>
            <person name="Brunner A."/>
            <person name="Busov V."/>
            <person name="Campbell M."/>
            <person name="Carlson J."/>
            <person name="Chalot M."/>
            <person name="Chapman J."/>
            <person name="Chen G.L."/>
            <person name="Cooper D."/>
            <person name="Coutinho P.M."/>
            <person name="Couturier J."/>
            <person name="Covert S."/>
            <person name="Cronk Q."/>
            <person name="Cunningham R."/>
            <person name="Davis J."/>
            <person name="Degroeve S."/>
            <person name="Dejardin A."/>
            <person name="Depamphilis C."/>
            <person name="Detter J."/>
            <person name="Dirks B."/>
            <person name="Dubchak I."/>
            <person name="Duplessis S."/>
            <person name="Ehlting J."/>
            <person name="Ellis B."/>
            <person name="Gendler K."/>
            <person name="Goodstein D."/>
            <person name="Gribskov M."/>
            <person name="Grimwood J."/>
            <person name="Groover A."/>
            <person name="Gunter L."/>
            <person name="Hamberger B."/>
            <person name="Heinze B."/>
            <person name="Helariutta Y."/>
            <person name="Henrissat B."/>
            <person name="Holligan D."/>
            <person name="Holt R."/>
            <person name="Huang W."/>
            <person name="Islam-Faridi N."/>
            <person name="Jones S."/>
            <person name="Jones-Rhoades M."/>
            <person name="Jorgensen R."/>
            <person name="Joshi C."/>
            <person name="Kangasjarvi J."/>
            <person name="Karlsson J."/>
            <person name="Kelleher C."/>
            <person name="Kirkpatrick R."/>
            <person name="Kirst M."/>
            <person name="Kohler A."/>
            <person name="Kalluri U."/>
            <person name="Larimer F."/>
            <person name="Leebens-Mack J."/>
            <person name="Leple J.C."/>
            <person name="Locascio P."/>
            <person name="Lou Y."/>
            <person name="Lucas S."/>
            <person name="Martin F."/>
            <person name="Montanini B."/>
            <person name="Napoli C."/>
            <person name="Nelson D.R."/>
            <person name="Nelson C."/>
            <person name="Nieminen K."/>
            <person name="Nilsson O."/>
            <person name="Pereda V."/>
            <person name="Peter G."/>
            <person name="Philippe R."/>
            <person name="Pilate G."/>
            <person name="Poliakov A."/>
            <person name="Razumovskaya J."/>
            <person name="Richardson P."/>
            <person name="Rinaldi C."/>
            <person name="Ritland K."/>
            <person name="Rouze P."/>
            <person name="Ryaboy D."/>
            <person name="Schmutz J."/>
            <person name="Schrader J."/>
            <person name="Segerman B."/>
            <person name="Shin H."/>
            <person name="Siddiqui A."/>
            <person name="Sterky F."/>
            <person name="Terry A."/>
            <person name="Tsai C.J."/>
            <person name="Uberbacher E."/>
            <person name="Unneberg P."/>
            <person name="Vahala J."/>
            <person name="Wall K."/>
            <person name="Wessler S."/>
            <person name="Yang G."/>
            <person name="Yin T."/>
            <person name="Douglas C."/>
            <person name="Marra M."/>
            <person name="Sandberg G."/>
            <person name="Van de Peer Y."/>
            <person name="Rokhsar D."/>
        </authorList>
    </citation>
    <scope>NUCLEOTIDE SEQUENCE [LARGE SCALE GENOMIC DNA]</scope>
    <source>
        <strain evidence="2">cv. Nisqually</strain>
    </source>
</reference>
<dbReference type="EMBL" id="CM009306">
    <property type="protein sequence ID" value="KAI9379027.1"/>
    <property type="molecule type" value="Genomic_DNA"/>
</dbReference>
<comment type="caution">
    <text evidence="1">The sequence shown here is derived from an EMBL/GenBank/DDBJ whole genome shotgun (WGS) entry which is preliminary data.</text>
</comment>
<sequence>MVHPWYFPIVQPIKWGNHQLKTDLCSLTV</sequence>
<accession>A0ACC0RQ33</accession>